<name>A0ACA9Q580_9GLOM</name>
<protein>
    <submittedName>
        <fullName evidence="1">7829_t:CDS:1</fullName>
    </submittedName>
</protein>
<comment type="caution">
    <text evidence="1">The sequence shown here is derived from an EMBL/GenBank/DDBJ whole genome shotgun (WGS) entry which is preliminary data.</text>
</comment>
<dbReference type="Proteomes" id="UP000789920">
    <property type="component" value="Unassembled WGS sequence"/>
</dbReference>
<gene>
    <name evidence="1" type="ORF">RPERSI_LOCUS12425</name>
</gene>
<keyword evidence="2" id="KW-1185">Reference proteome</keyword>
<dbReference type="EMBL" id="CAJVQC010026615">
    <property type="protein sequence ID" value="CAG8733690.1"/>
    <property type="molecule type" value="Genomic_DNA"/>
</dbReference>
<accession>A0ACA9Q580</accession>
<sequence>NATQEDENNESEPESPDDDDLNITIEELDDNAEEKSISKLFSRVFVNDSLCCASKIEKPYYSAEIYPNICFECGSQEVSKLAKNEYPYCNDCGGNSGSSNLKKNSRQSKSSKNKRKRS</sequence>
<feature type="non-terminal residue" evidence="1">
    <location>
        <position position="1"/>
    </location>
</feature>
<organism evidence="1 2">
    <name type="scientific">Racocetra persica</name>
    <dbReference type="NCBI Taxonomy" id="160502"/>
    <lineage>
        <taxon>Eukaryota</taxon>
        <taxon>Fungi</taxon>
        <taxon>Fungi incertae sedis</taxon>
        <taxon>Mucoromycota</taxon>
        <taxon>Glomeromycotina</taxon>
        <taxon>Glomeromycetes</taxon>
        <taxon>Diversisporales</taxon>
        <taxon>Gigasporaceae</taxon>
        <taxon>Racocetra</taxon>
    </lineage>
</organism>
<evidence type="ECO:0000313" key="2">
    <source>
        <dbReference type="Proteomes" id="UP000789920"/>
    </source>
</evidence>
<proteinExistence type="predicted"/>
<reference evidence="1" key="1">
    <citation type="submission" date="2021-06" db="EMBL/GenBank/DDBJ databases">
        <authorList>
            <person name="Kallberg Y."/>
            <person name="Tangrot J."/>
            <person name="Rosling A."/>
        </authorList>
    </citation>
    <scope>NUCLEOTIDE SEQUENCE</scope>
    <source>
        <strain evidence="1">MA461A</strain>
    </source>
</reference>
<evidence type="ECO:0000313" key="1">
    <source>
        <dbReference type="EMBL" id="CAG8733690.1"/>
    </source>
</evidence>